<dbReference type="AlphaFoldDB" id="A0A060CM90"/>
<proteinExistence type="predicted"/>
<protein>
    <submittedName>
        <fullName evidence="3">Peptidase_M23</fullName>
    </submittedName>
</protein>
<dbReference type="InterPro" id="IPR050570">
    <property type="entry name" value="Cell_wall_metabolism_enzyme"/>
</dbReference>
<accession>A0A060CM90</accession>
<dbReference type="EMBL" id="KF126879">
    <property type="protein sequence ID" value="AIA94230.1"/>
    <property type="molecule type" value="Genomic_DNA"/>
</dbReference>
<sequence>MLEAFDAPAEPWLSGHRGVDLTASAGEPVRAVADGVVTFAGTVVDRGVVSVRLDTDEGAARLVSHEPLVASVVAGQRVSAGDVIGWLGTGGHCSDRCLHWGLRINGEYRDPLSLLTGAIRLLPGAATPVILPVADPAPWSTGPSPRSGTTSSGSGTRPTTGQITS</sequence>
<evidence type="ECO:0000313" key="3">
    <source>
        <dbReference type="EMBL" id="AIA94230.1"/>
    </source>
</evidence>
<dbReference type="PANTHER" id="PTHR21666:SF270">
    <property type="entry name" value="MUREIN HYDROLASE ACTIVATOR ENVC"/>
    <property type="match status" value="1"/>
</dbReference>
<feature type="domain" description="M23ase beta-sheet core" evidence="2">
    <location>
        <begin position="15"/>
        <end position="111"/>
    </location>
</feature>
<evidence type="ECO:0000259" key="2">
    <source>
        <dbReference type="Pfam" id="PF01551"/>
    </source>
</evidence>
<dbReference type="PANTHER" id="PTHR21666">
    <property type="entry name" value="PEPTIDASE-RELATED"/>
    <property type="match status" value="1"/>
</dbReference>
<dbReference type="Pfam" id="PF01551">
    <property type="entry name" value="Peptidase_M23"/>
    <property type="match status" value="1"/>
</dbReference>
<dbReference type="CDD" id="cd12797">
    <property type="entry name" value="M23_peptidase"/>
    <property type="match status" value="1"/>
</dbReference>
<dbReference type="SUPFAM" id="SSF51261">
    <property type="entry name" value="Duplicated hybrid motif"/>
    <property type="match status" value="1"/>
</dbReference>
<dbReference type="Gene3D" id="2.70.70.10">
    <property type="entry name" value="Glucose Permease (Domain IIA)"/>
    <property type="match status" value="1"/>
</dbReference>
<feature type="region of interest" description="Disordered" evidence="1">
    <location>
        <begin position="136"/>
        <end position="165"/>
    </location>
</feature>
<organism evidence="3">
    <name type="scientific">uncultured Thermosipho sp</name>
    <dbReference type="NCBI Taxonomy" id="481170"/>
    <lineage>
        <taxon>Bacteria</taxon>
        <taxon>Thermotogati</taxon>
        <taxon>Thermotogota</taxon>
        <taxon>Thermotogae</taxon>
        <taxon>Thermotogales</taxon>
        <taxon>Fervidobacteriaceae</taxon>
        <taxon>Thermosipho</taxon>
        <taxon>environmental samples</taxon>
    </lineage>
</organism>
<evidence type="ECO:0000256" key="1">
    <source>
        <dbReference type="SAM" id="MobiDB-lite"/>
    </source>
</evidence>
<reference evidence="3" key="1">
    <citation type="journal article" date="2013" name="Environ. Microbiol.">
        <title>Seasonally variable intestinal metagenomes of the red palm weevil (Rhynchophorus ferrugineus).</title>
        <authorList>
            <person name="Jia S."/>
            <person name="Zhang X."/>
            <person name="Zhang G."/>
            <person name="Yin A."/>
            <person name="Zhang S."/>
            <person name="Li F."/>
            <person name="Wang L."/>
            <person name="Zhao D."/>
            <person name="Yun Q."/>
            <person name="Tala"/>
            <person name="Wang J."/>
            <person name="Sun G."/>
            <person name="Baabdullah M."/>
            <person name="Yu X."/>
            <person name="Hu S."/>
            <person name="Al-Mssallem I.S."/>
            <person name="Yu J."/>
        </authorList>
    </citation>
    <scope>NUCLEOTIDE SEQUENCE</scope>
</reference>
<feature type="compositionally biased region" description="Low complexity" evidence="1">
    <location>
        <begin position="140"/>
        <end position="165"/>
    </location>
</feature>
<dbReference type="InterPro" id="IPR011055">
    <property type="entry name" value="Dup_hybrid_motif"/>
</dbReference>
<dbReference type="InterPro" id="IPR016047">
    <property type="entry name" value="M23ase_b-sheet_dom"/>
</dbReference>
<feature type="non-terminal residue" evidence="3">
    <location>
        <position position="165"/>
    </location>
</feature>
<dbReference type="GO" id="GO:0004222">
    <property type="term" value="F:metalloendopeptidase activity"/>
    <property type="evidence" value="ECO:0007669"/>
    <property type="project" value="TreeGrafter"/>
</dbReference>
<name>A0A060CM90_9BACT</name>